<dbReference type="RefSeq" id="XP_060349357.1">
    <property type="nucleotide sequence ID" value="XM_060492987.1"/>
</dbReference>
<dbReference type="EMBL" id="MOPA01000006">
    <property type="protein sequence ID" value="KAK1538607.1"/>
    <property type="molecule type" value="Genomic_DNA"/>
</dbReference>
<feature type="compositionally biased region" description="Basic and acidic residues" evidence="1">
    <location>
        <begin position="12"/>
        <end position="26"/>
    </location>
</feature>
<evidence type="ECO:0008006" key="5">
    <source>
        <dbReference type="Google" id="ProtNLM"/>
    </source>
</evidence>
<evidence type="ECO:0000313" key="3">
    <source>
        <dbReference type="EMBL" id="KAK1538607.1"/>
    </source>
</evidence>
<dbReference type="GeneID" id="85376886"/>
<feature type="compositionally biased region" description="Basic residues" evidence="1">
    <location>
        <begin position="27"/>
        <end position="37"/>
    </location>
</feature>
<evidence type="ECO:0000256" key="1">
    <source>
        <dbReference type="SAM" id="MobiDB-lite"/>
    </source>
</evidence>
<feature type="transmembrane region" description="Helical" evidence="2">
    <location>
        <begin position="65"/>
        <end position="90"/>
    </location>
</feature>
<comment type="caution">
    <text evidence="3">The sequence shown here is derived from an EMBL/GenBank/DDBJ whole genome shotgun (WGS) entry which is preliminary data.</text>
</comment>
<evidence type="ECO:0000313" key="4">
    <source>
        <dbReference type="Proteomes" id="UP001241169"/>
    </source>
</evidence>
<gene>
    <name evidence="3" type="ORF">CPAR01_08720</name>
</gene>
<sequence>MRGADGPPDNAQEVRPDTRKRRDEKQKRKKTSGKKKGERPPSCVCVCVCRMGAGVGGWCCTYVRVYVSLVFPVVEIMYTYGIVVDQAWMLSRALRRCARKNWVVGFISCFLVLVSSIRFFGFFFSPYLSFCFFGFLGFFFGYSSARSNFGSCMYVRTYLSVPCYHRSKERRMMHRQ</sequence>
<protein>
    <recommendedName>
        <fullName evidence="5">Transmembrane protein</fullName>
    </recommendedName>
</protein>
<feature type="transmembrane region" description="Helical" evidence="2">
    <location>
        <begin position="127"/>
        <end position="145"/>
    </location>
</feature>
<evidence type="ECO:0000256" key="2">
    <source>
        <dbReference type="SAM" id="Phobius"/>
    </source>
</evidence>
<reference evidence="3 4" key="1">
    <citation type="submission" date="2016-10" db="EMBL/GenBank/DDBJ databases">
        <title>The genome sequence of Colletotrichum fioriniae PJ7.</title>
        <authorList>
            <person name="Baroncelli R."/>
        </authorList>
    </citation>
    <scope>NUCLEOTIDE SEQUENCE [LARGE SCALE GENOMIC DNA]</scope>
    <source>
        <strain evidence="3 4">IMI 384185</strain>
    </source>
</reference>
<dbReference type="Proteomes" id="UP001241169">
    <property type="component" value="Unassembled WGS sequence"/>
</dbReference>
<accession>A0ABQ9SL58</accession>
<name>A0ABQ9SL58_9PEZI</name>
<proteinExistence type="predicted"/>
<keyword evidence="2" id="KW-0812">Transmembrane</keyword>
<keyword evidence="2" id="KW-0472">Membrane</keyword>
<feature type="region of interest" description="Disordered" evidence="1">
    <location>
        <begin position="1"/>
        <end position="41"/>
    </location>
</feature>
<keyword evidence="2" id="KW-1133">Transmembrane helix</keyword>
<organism evidence="3 4">
    <name type="scientific">Colletotrichum paranaense</name>
    <dbReference type="NCBI Taxonomy" id="1914294"/>
    <lineage>
        <taxon>Eukaryota</taxon>
        <taxon>Fungi</taxon>
        <taxon>Dikarya</taxon>
        <taxon>Ascomycota</taxon>
        <taxon>Pezizomycotina</taxon>
        <taxon>Sordariomycetes</taxon>
        <taxon>Hypocreomycetidae</taxon>
        <taxon>Glomerellales</taxon>
        <taxon>Glomerellaceae</taxon>
        <taxon>Colletotrichum</taxon>
        <taxon>Colletotrichum acutatum species complex</taxon>
    </lineage>
</organism>
<feature type="transmembrane region" description="Helical" evidence="2">
    <location>
        <begin position="102"/>
        <end position="121"/>
    </location>
</feature>
<keyword evidence="4" id="KW-1185">Reference proteome</keyword>